<reference evidence="10 11" key="1">
    <citation type="journal article" date="2018" name="PLoS Pathog.">
        <title>Evolution of structural diversity of trichothecenes, a family of toxins produced by plant pathogenic and entomopathogenic fungi.</title>
        <authorList>
            <person name="Proctor R.H."/>
            <person name="McCormick S.P."/>
            <person name="Kim H.S."/>
            <person name="Cardoza R.E."/>
            <person name="Stanley A.M."/>
            <person name="Lindo L."/>
            <person name="Kelly A."/>
            <person name="Brown D.W."/>
            <person name="Lee T."/>
            <person name="Vaughan M.M."/>
            <person name="Alexander N.J."/>
            <person name="Busman M."/>
            <person name="Gutierrez S."/>
        </authorList>
    </citation>
    <scope>NUCLEOTIDE SEQUENCE [LARGE SCALE GENOMIC DNA]</scope>
    <source>
        <strain evidence="10 11">NRRL 13405</strain>
    </source>
</reference>
<keyword evidence="2 5" id="KW-0645">Protease</keyword>
<feature type="active site" description="Charge relay system" evidence="5">
    <location>
        <position position="795"/>
    </location>
</feature>
<name>A0A395MAI4_9HYPO</name>
<feature type="active site" description="Charge relay system" evidence="5">
    <location>
        <position position="996"/>
    </location>
</feature>
<feature type="transmembrane region" description="Helical" evidence="7">
    <location>
        <begin position="1418"/>
        <end position="1439"/>
    </location>
</feature>
<feature type="domain" description="Peptidase S8/S53" evidence="8">
    <location>
        <begin position="789"/>
        <end position="1013"/>
    </location>
</feature>
<evidence type="ECO:0000256" key="7">
    <source>
        <dbReference type="SAM" id="Phobius"/>
    </source>
</evidence>
<dbReference type="PROSITE" id="PS00138">
    <property type="entry name" value="SUBTILASE_SER"/>
    <property type="match status" value="1"/>
</dbReference>
<dbReference type="EMBL" id="PXXK01000385">
    <property type="protein sequence ID" value="RFN44922.1"/>
    <property type="molecule type" value="Genomic_DNA"/>
</dbReference>
<evidence type="ECO:0000313" key="11">
    <source>
        <dbReference type="Proteomes" id="UP000265631"/>
    </source>
</evidence>
<sequence>MSERPTYMIAPNWDTPPNDTIRLGNIIKDPMWPDRSLNSESHIEPDSTTTTTKPDWSLSYSDLFSLNAGLATSFLAPLIGLGGDVAGKTFSNKESVLKCQKLETSYFSPSDKYIAQSLSSTTVKNYLKKNFWKSIYMVTGLKIAHGGSIQAGKDTGVGGDVSVTVDATMLAGIPVEETPHLSTEKSHKQAVSFGLCDEPFVIGYRLLKITPKFNGEFKDKPFNKFALLSDEQESDSVEQEALEFLHQDFEIKSIREQQDIDERTAEMCYSNMRLRPQAPTNSQYYAHEYQANTAPPLRGIPNFLPLSIPDFIRTQTCLNKRTEHSMSMYTASIREGFSQSLARLQQVLPSIEQAIPAGAKHQRGKIHQDITKTRRLCLSALNTEDLVDWVEIDVATPEEGIPHTAYFEGQVLQFEDATTELSNSMTDAQDALQWFYNTLCTHWPIHCKDPHTAMLKLVADRQDMSKDGGSAQLFEFDTLSSTHSKYWGESGSTPTYGKHSETRGDGVVKNSKPVIALQALLEPTQVAGSSSERADLAPLTVHQKAEVAVVFACSLLQLSKDSWGDGSLHEGPWLQRNWKDRGICFLQNHHGKPKLNEPYLPIPINESPQQSTLQYPPPSFVALALTLLQLQHHEDGVIEEFNSIRSDIIAEDEGEVTDSTDYYALIGLLETGEFEKQVDDQYKRAIRACLKGRVVDAIGIEEERTVQQYFSRDIVIPLKDYLNKLEPSAEARQQRDTEKVWSLLADCNGETQVVDSRQARYADEWFSKFENHVHDLVKLGPKHDPRDPIKIAILDTGLEFPPEVDVLYEEQIEDCRSWVYCDKSKRIEMKHGCKDSDGHGTHCISVILKVAQNAHIYVARVFETRSQRRAEDKMVNQAIVKALTCAIDEWQVDIINMSFGCPDRVDEIDNVMKRAEEKGIIMIAAACNTGALNPVSWPARSDRVICVHAHDGYGNSADFTPDPRSYNHNFAAPGIAILGYWPKKLGMAERRMTGTSCATPIVTGIIAVLLEFVRKHENEFSGRDTELLKRLRERQGIVSVLDKMHSGVPHYGSPYASYGVLVSKIAQALTGQPDNSYLASVVPSSDYNEELNTRFQPLLRRYLYYTWIEGREVPKIGLIVPEDSAKLGLPAPHEVCRFTERNHRNICQFSDGNDLEWLELSAHISNAVSDATTSFGYSPTLDRLQDRRKVKHHCMPYTGGILETTNEAQAIVKTMTITFLVALPDKNQLLEEAEEGRQAEETIMEVEDWAIDMLNGQQRAALLAYDHLRQSIDRVDLQDTHEEQCLSLAKAKLLQQEIQTLVIRNTQNIHERQIKYQKAEKCDTRKMGDMEPHKGPDVSVEMLEIQEWRSTVKNNETNEVQALLEPENAGFASSSAQQSDANKPQEGNDDENSSIDGGPDNKTDQLYDVNKSTRLQCVVGIFVGCLLALACIASGVYVLATGKGELALRLGIDATATEILSLVFNIILTFCIDTIGIQYEPPPSHQFEQEWT</sequence>
<dbReference type="PROSITE" id="PS51892">
    <property type="entry name" value="SUBTILASE"/>
    <property type="match status" value="1"/>
</dbReference>
<dbReference type="STRING" id="2594813.A0A395MAI4"/>
<accession>A0A395MAI4</accession>
<keyword evidence="11" id="KW-1185">Reference proteome</keyword>
<dbReference type="SUPFAM" id="SSF52743">
    <property type="entry name" value="Subtilisin-like"/>
    <property type="match status" value="1"/>
</dbReference>
<comment type="caution">
    <text evidence="10">The sequence shown here is derived from an EMBL/GenBank/DDBJ whole genome shotgun (WGS) entry which is preliminary data.</text>
</comment>
<dbReference type="InterPro" id="IPR050131">
    <property type="entry name" value="Peptidase_S8_subtilisin-like"/>
</dbReference>
<evidence type="ECO:0000256" key="1">
    <source>
        <dbReference type="ARBA" id="ARBA00011073"/>
    </source>
</evidence>
<evidence type="ECO:0000259" key="8">
    <source>
        <dbReference type="Pfam" id="PF00082"/>
    </source>
</evidence>
<dbReference type="PRINTS" id="PR00723">
    <property type="entry name" value="SUBTILISIN"/>
</dbReference>
<dbReference type="Proteomes" id="UP000265631">
    <property type="component" value="Unassembled WGS sequence"/>
</dbReference>
<dbReference type="InterPro" id="IPR036852">
    <property type="entry name" value="Peptidase_S8/S53_dom_sf"/>
</dbReference>
<evidence type="ECO:0000256" key="4">
    <source>
        <dbReference type="ARBA" id="ARBA00022825"/>
    </source>
</evidence>
<dbReference type="GO" id="GO:0006508">
    <property type="term" value="P:proteolysis"/>
    <property type="evidence" value="ECO:0007669"/>
    <property type="project" value="UniProtKB-KW"/>
</dbReference>
<dbReference type="Gene3D" id="3.40.50.200">
    <property type="entry name" value="Peptidase S8/S53 domain"/>
    <property type="match status" value="1"/>
</dbReference>
<keyword evidence="7" id="KW-1133">Transmembrane helix</keyword>
<evidence type="ECO:0000259" key="9">
    <source>
        <dbReference type="Pfam" id="PF24476"/>
    </source>
</evidence>
<keyword evidence="3 5" id="KW-0378">Hydrolase</keyword>
<proteinExistence type="inferred from homology"/>
<keyword evidence="4 5" id="KW-0720">Serine protease</keyword>
<evidence type="ECO:0000256" key="2">
    <source>
        <dbReference type="ARBA" id="ARBA00022670"/>
    </source>
</evidence>
<dbReference type="InterPro" id="IPR056002">
    <property type="entry name" value="DUF7580"/>
</dbReference>
<feature type="compositionally biased region" description="Polar residues" evidence="6">
    <location>
        <begin position="1371"/>
        <end position="1382"/>
    </location>
</feature>
<dbReference type="InterPro" id="IPR023828">
    <property type="entry name" value="Peptidase_S8_Ser-AS"/>
</dbReference>
<evidence type="ECO:0000256" key="5">
    <source>
        <dbReference type="PROSITE-ProRule" id="PRU01240"/>
    </source>
</evidence>
<keyword evidence="7" id="KW-0472">Membrane</keyword>
<evidence type="ECO:0000313" key="10">
    <source>
        <dbReference type="EMBL" id="RFN44922.1"/>
    </source>
</evidence>
<feature type="domain" description="DUF7580" evidence="9">
    <location>
        <begin position="509"/>
        <end position="723"/>
    </location>
</feature>
<dbReference type="PANTHER" id="PTHR43806:SF11">
    <property type="entry name" value="CEREVISIN-RELATED"/>
    <property type="match status" value="1"/>
</dbReference>
<comment type="similarity">
    <text evidence="1 5">Belongs to the peptidase S8 family.</text>
</comment>
<dbReference type="Pfam" id="PF24476">
    <property type="entry name" value="DUF7580"/>
    <property type="match status" value="1"/>
</dbReference>
<protein>
    <submittedName>
        <fullName evidence="10">Putative subtilisin</fullName>
    </submittedName>
</protein>
<keyword evidence="7" id="KW-0812">Transmembrane</keyword>
<dbReference type="InterPro" id="IPR000209">
    <property type="entry name" value="Peptidase_S8/S53_dom"/>
</dbReference>
<gene>
    <name evidence="10" type="ORF">FIE12Z_10817</name>
</gene>
<dbReference type="GO" id="GO:0004252">
    <property type="term" value="F:serine-type endopeptidase activity"/>
    <property type="evidence" value="ECO:0007669"/>
    <property type="project" value="UniProtKB-UniRule"/>
</dbReference>
<feature type="transmembrane region" description="Helical" evidence="7">
    <location>
        <begin position="1459"/>
        <end position="1479"/>
    </location>
</feature>
<organism evidence="10 11">
    <name type="scientific">Fusarium flagelliforme</name>
    <dbReference type="NCBI Taxonomy" id="2675880"/>
    <lineage>
        <taxon>Eukaryota</taxon>
        <taxon>Fungi</taxon>
        <taxon>Dikarya</taxon>
        <taxon>Ascomycota</taxon>
        <taxon>Pezizomycotina</taxon>
        <taxon>Sordariomycetes</taxon>
        <taxon>Hypocreomycetidae</taxon>
        <taxon>Hypocreales</taxon>
        <taxon>Nectriaceae</taxon>
        <taxon>Fusarium</taxon>
        <taxon>Fusarium incarnatum-equiseti species complex</taxon>
    </lineage>
</organism>
<dbReference type="InterPro" id="IPR015500">
    <property type="entry name" value="Peptidase_S8_subtilisin-rel"/>
</dbReference>
<evidence type="ECO:0000256" key="3">
    <source>
        <dbReference type="ARBA" id="ARBA00022801"/>
    </source>
</evidence>
<evidence type="ECO:0000256" key="6">
    <source>
        <dbReference type="SAM" id="MobiDB-lite"/>
    </source>
</evidence>
<dbReference type="PANTHER" id="PTHR43806">
    <property type="entry name" value="PEPTIDASE S8"/>
    <property type="match status" value="1"/>
</dbReference>
<feature type="active site" description="Charge relay system" evidence="5">
    <location>
        <position position="839"/>
    </location>
</feature>
<feature type="region of interest" description="Disordered" evidence="6">
    <location>
        <begin position="1371"/>
        <end position="1405"/>
    </location>
</feature>
<dbReference type="Pfam" id="PF00082">
    <property type="entry name" value="Peptidase_S8"/>
    <property type="match status" value="1"/>
</dbReference>
<dbReference type="CDD" id="cd00306">
    <property type="entry name" value="Peptidases_S8_S53"/>
    <property type="match status" value="1"/>
</dbReference>